<reference evidence="11" key="1">
    <citation type="submission" date="2013-07" db="EMBL/GenBank/DDBJ databases">
        <authorList>
            <person name="McIlroy S."/>
        </authorList>
    </citation>
    <scope>NUCLEOTIDE SEQUENCE [LARGE SCALE GENOMIC DNA]</scope>
    <source>
        <strain evidence="11">Run_A_D11</strain>
    </source>
</reference>
<evidence type="ECO:0000313" key="11">
    <source>
        <dbReference type="EMBL" id="CDI01627.1"/>
    </source>
</evidence>
<dbReference type="Pfam" id="PF14579">
    <property type="entry name" value="HHH_6"/>
    <property type="match status" value="1"/>
</dbReference>
<dbReference type="Gene3D" id="3.20.20.140">
    <property type="entry name" value="Metal-dependent hydrolases"/>
    <property type="match status" value="1"/>
</dbReference>
<gene>
    <name evidence="11" type="primary">dnaE</name>
    <name evidence="11" type="ORF">BN873_190021</name>
</gene>
<dbReference type="Gene3D" id="1.10.10.1600">
    <property type="entry name" value="Bacterial DNA polymerase III alpha subunit, thumb domain"/>
    <property type="match status" value="1"/>
</dbReference>
<dbReference type="STRING" id="1400863.BN873_190021"/>
<keyword evidence="7" id="KW-0235">DNA replication</keyword>
<dbReference type="GO" id="GO:0003887">
    <property type="term" value="F:DNA-directed DNA polymerase activity"/>
    <property type="evidence" value="ECO:0007669"/>
    <property type="project" value="UniProtKB-KW"/>
</dbReference>
<dbReference type="FunFam" id="1.10.150.870:FF:000001">
    <property type="entry name" value="DNA polymerase III subunit alpha"/>
    <property type="match status" value="1"/>
</dbReference>
<protein>
    <recommendedName>
        <fullName evidence="3">DNA polymerase III subunit alpha</fullName>
        <ecNumber evidence="2">2.7.7.7</ecNumber>
    </recommendedName>
</protein>
<dbReference type="NCBIfam" id="NF004226">
    <property type="entry name" value="PRK05673.1"/>
    <property type="match status" value="1"/>
</dbReference>
<dbReference type="Gene3D" id="1.10.150.870">
    <property type="match status" value="1"/>
</dbReference>
<keyword evidence="5 11" id="KW-0808">Transferase</keyword>
<dbReference type="AlphaFoldDB" id="W6M2C6"/>
<evidence type="ECO:0000256" key="6">
    <source>
        <dbReference type="ARBA" id="ARBA00022695"/>
    </source>
</evidence>
<organism evidence="11 12">
    <name type="scientific">Candidatus Competibacter denitrificans Run_A_D11</name>
    <dbReference type="NCBI Taxonomy" id="1400863"/>
    <lineage>
        <taxon>Bacteria</taxon>
        <taxon>Pseudomonadati</taxon>
        <taxon>Pseudomonadota</taxon>
        <taxon>Gammaproteobacteria</taxon>
        <taxon>Candidatus Competibacteraceae</taxon>
        <taxon>Candidatus Competibacter</taxon>
    </lineage>
</organism>
<evidence type="ECO:0000256" key="7">
    <source>
        <dbReference type="ARBA" id="ARBA00022705"/>
    </source>
</evidence>
<keyword evidence="12" id="KW-1185">Reference proteome</keyword>
<dbReference type="FunFam" id="1.10.10.1600:FF:000001">
    <property type="entry name" value="DNA polymerase III subunit alpha"/>
    <property type="match status" value="1"/>
</dbReference>
<dbReference type="GO" id="GO:0003676">
    <property type="term" value="F:nucleic acid binding"/>
    <property type="evidence" value="ECO:0007669"/>
    <property type="project" value="InterPro"/>
</dbReference>
<dbReference type="InterPro" id="IPR004365">
    <property type="entry name" value="NA-bd_OB_tRNA"/>
</dbReference>
<dbReference type="GO" id="GO:0008408">
    <property type="term" value="F:3'-5' exonuclease activity"/>
    <property type="evidence" value="ECO:0007669"/>
    <property type="project" value="InterPro"/>
</dbReference>
<dbReference type="InterPro" id="IPR040982">
    <property type="entry name" value="DNA_pol3_finger"/>
</dbReference>
<evidence type="ECO:0000256" key="5">
    <source>
        <dbReference type="ARBA" id="ARBA00022679"/>
    </source>
</evidence>
<reference evidence="11" key="2">
    <citation type="submission" date="2014-03" db="EMBL/GenBank/DDBJ databases">
        <title>Candidatus Competibacter-lineage genomes retrieved from metagenomes reveal functional metabolic diversity.</title>
        <authorList>
            <person name="McIlroy S.J."/>
            <person name="Albertsen M."/>
            <person name="Andresen E.K."/>
            <person name="Saunders A.M."/>
            <person name="Kristiansen R."/>
            <person name="Stokholm-Bjerregaard M."/>
            <person name="Nielsen K.L."/>
            <person name="Nielsen P.H."/>
        </authorList>
    </citation>
    <scope>NUCLEOTIDE SEQUENCE</scope>
    <source>
        <strain evidence="11">Run_A_D11</strain>
    </source>
</reference>
<dbReference type="InterPro" id="IPR004805">
    <property type="entry name" value="DnaE2/DnaE/PolC"/>
</dbReference>
<sequence length="1174" mass="130613">MSMAASFVHLRLHTEYSLVDGLIRIKSLIKQTVTAGMPAVAVTDMSNLFALIKFYKAALGSGVKPIVGVEAWVRHGDEPARLLLLCQNLTGYHNLTRLVSRGFLEGQQRGVPIIDSAWLAGNTEGLIALSGGREGELGRALLNGQPERASAWLADWRELFPERFYLEVQRTGRPQEEAYLGAAVDLAVAAGVPVVATNEVCFLQRSDFEAHEARVCIHDGMTLDDPRRPRRYSDQQYLKTPAEMADLFADLPEALENSLEIARRCNLRLELGKNVLPDFPVPADMTAEAYFSTEARAGLEARLPRLLDLAATDFLERRKIYDERLTEELGVIIQMGFPGYFLIVADFIRWAREHGVPVGPGRGSGAGSLVAYALGITDLDPLAYDLLFERFLNPERVSMPDFDIDFCMEGRDRVIDYVAQRYGRDRVSQIATHGSMAAKAVVRDVGRVLGHPYGFVDRIAKLIPFEIGMTLEKAIEQEAELRRLYEGDEEVRALIELARKLEGLARNVGKHAGGVVIAPSNLTDFSPLYCEEGGQNLVTQFDKDDVEAAGLVKFDFLGLRTLTIIDWAVQTINQQRLITGEAPLDITTIPLDDAETFDLLRRHQTTAVFQLESSGMKDLIRRLQPDCFEDIVALVALFRPGPLQSGMVDDFIDRKHGHARIEYPHPALANVLRPTYGVILYQEQVMQIAQVLAGYTLGGADLLRRAMGKKKAEEMAKQRETFVKGAVERQVETETATYIFDLMEKFAGYGFNKSHSAAYALVSYQTAWLKAHYPAAFMAAVLSSDMDKTDKVVVFIEECRRLQLQLTPPDINLSEYRFAVGAANEIRYGLGAIKGVGESAIETLLEERQRGGAYHDLFDLCQRVELRKLNRRVLEALIRSGAIDALGPNRATLAAQLPEALREAEQLSRNDAAGQDDLFGLVAATKTARQPLRIAQVVEWAEQERLRGEKEALGIYLSGHPVNRVAMELVALGAAPLENLLENGTPRARSDNRSVLVGGLVVSLRTRNANRGGRIAFVTLENGRGRLEIRLFPEVYERHRQSLAEDAIVLVEGTLGWDEFNQTTRLNVERVLDLDGARAEYARRLMIRFDAGQCQAGLLRQLRDLLAAHRANGCCVVWVDYRGAEARVALTFGASWCVKPSETLLEQLHTLLGSREDAVLQYEPQSSVRHNHMA</sequence>
<dbReference type="InterPro" id="IPR003141">
    <property type="entry name" value="Pol/His_phosphatase_N"/>
</dbReference>
<feature type="domain" description="Polymerase/histidinol phosphatase N-terminal" evidence="10">
    <location>
        <begin position="8"/>
        <end position="75"/>
    </location>
</feature>
<dbReference type="GO" id="GO:0006260">
    <property type="term" value="P:DNA replication"/>
    <property type="evidence" value="ECO:0007669"/>
    <property type="project" value="UniProtKB-KW"/>
</dbReference>
<dbReference type="EMBL" id="CBTJ020000024">
    <property type="protein sequence ID" value="CDI01627.1"/>
    <property type="molecule type" value="Genomic_DNA"/>
</dbReference>
<evidence type="ECO:0000256" key="4">
    <source>
        <dbReference type="ARBA" id="ARBA00022490"/>
    </source>
</evidence>
<evidence type="ECO:0000256" key="3">
    <source>
        <dbReference type="ARBA" id="ARBA00019114"/>
    </source>
</evidence>
<comment type="catalytic activity">
    <reaction evidence="9">
        <text>DNA(n) + a 2'-deoxyribonucleoside 5'-triphosphate = DNA(n+1) + diphosphate</text>
        <dbReference type="Rhea" id="RHEA:22508"/>
        <dbReference type="Rhea" id="RHEA-COMP:17339"/>
        <dbReference type="Rhea" id="RHEA-COMP:17340"/>
        <dbReference type="ChEBI" id="CHEBI:33019"/>
        <dbReference type="ChEBI" id="CHEBI:61560"/>
        <dbReference type="ChEBI" id="CHEBI:173112"/>
        <dbReference type="EC" id="2.7.7.7"/>
    </reaction>
</comment>
<dbReference type="PANTHER" id="PTHR32294">
    <property type="entry name" value="DNA POLYMERASE III SUBUNIT ALPHA"/>
    <property type="match status" value="1"/>
</dbReference>
<dbReference type="SUPFAM" id="SSF89550">
    <property type="entry name" value="PHP domain-like"/>
    <property type="match status" value="1"/>
</dbReference>
<comment type="caution">
    <text evidence="11">The sequence shown here is derived from an EMBL/GenBank/DDBJ whole genome shotgun (WGS) entry which is preliminary data.</text>
</comment>
<evidence type="ECO:0000256" key="1">
    <source>
        <dbReference type="ARBA" id="ARBA00004496"/>
    </source>
</evidence>
<evidence type="ECO:0000256" key="8">
    <source>
        <dbReference type="ARBA" id="ARBA00022932"/>
    </source>
</evidence>
<dbReference type="InterPro" id="IPR048472">
    <property type="entry name" value="DNA_pol_IIIA_C"/>
</dbReference>
<dbReference type="InterPro" id="IPR004013">
    <property type="entry name" value="PHP_dom"/>
</dbReference>
<dbReference type="InterPro" id="IPR016195">
    <property type="entry name" value="Pol/histidinol_Pase-like"/>
</dbReference>
<dbReference type="EC" id="2.7.7.7" evidence="2"/>
<evidence type="ECO:0000256" key="9">
    <source>
        <dbReference type="ARBA" id="ARBA00049244"/>
    </source>
</evidence>
<dbReference type="Pfam" id="PF20914">
    <property type="entry name" value="DNA_pol_IIIA_C"/>
    <property type="match status" value="1"/>
</dbReference>
<evidence type="ECO:0000313" key="12">
    <source>
        <dbReference type="Proteomes" id="UP000035760"/>
    </source>
</evidence>
<evidence type="ECO:0000256" key="2">
    <source>
        <dbReference type="ARBA" id="ARBA00012417"/>
    </source>
</evidence>
<dbReference type="InterPro" id="IPR011708">
    <property type="entry name" value="DNA_pol3_alpha_NTPase_dom"/>
</dbReference>
<dbReference type="InterPro" id="IPR049821">
    <property type="entry name" value="PolIIIA_DnaE1_PHP"/>
</dbReference>
<keyword evidence="4" id="KW-0963">Cytoplasm</keyword>
<keyword evidence="8" id="KW-0239">DNA-directed DNA polymerase</keyword>
<dbReference type="CDD" id="cd07433">
    <property type="entry name" value="PHP_PolIIIA_DnaE1"/>
    <property type="match status" value="1"/>
</dbReference>
<dbReference type="PANTHER" id="PTHR32294:SF0">
    <property type="entry name" value="DNA POLYMERASE III SUBUNIT ALPHA"/>
    <property type="match status" value="1"/>
</dbReference>
<dbReference type="GO" id="GO:0005737">
    <property type="term" value="C:cytoplasm"/>
    <property type="evidence" value="ECO:0007669"/>
    <property type="project" value="UniProtKB-SubCell"/>
</dbReference>
<dbReference type="CDD" id="cd04485">
    <property type="entry name" value="DnaE_OBF"/>
    <property type="match status" value="1"/>
</dbReference>
<proteinExistence type="predicted"/>
<dbReference type="Pfam" id="PF02811">
    <property type="entry name" value="PHP"/>
    <property type="match status" value="1"/>
</dbReference>
<dbReference type="Pfam" id="PF01336">
    <property type="entry name" value="tRNA_anti-codon"/>
    <property type="match status" value="1"/>
</dbReference>
<accession>W6M2C6</accession>
<dbReference type="InterPro" id="IPR041931">
    <property type="entry name" value="DNA_pol3_alpha_thumb_dom"/>
</dbReference>
<dbReference type="Proteomes" id="UP000035760">
    <property type="component" value="Unassembled WGS sequence"/>
</dbReference>
<dbReference type="SMART" id="SM00481">
    <property type="entry name" value="POLIIIAc"/>
    <property type="match status" value="1"/>
</dbReference>
<dbReference type="Pfam" id="PF07733">
    <property type="entry name" value="DNA_pol3_alpha"/>
    <property type="match status" value="1"/>
</dbReference>
<dbReference type="NCBIfam" id="TIGR00594">
    <property type="entry name" value="polc"/>
    <property type="match status" value="1"/>
</dbReference>
<evidence type="ECO:0000259" key="10">
    <source>
        <dbReference type="SMART" id="SM00481"/>
    </source>
</evidence>
<comment type="subcellular location">
    <subcellularLocation>
        <location evidence="1">Cytoplasm</location>
    </subcellularLocation>
</comment>
<dbReference type="InterPro" id="IPR029460">
    <property type="entry name" value="DNAPol_HHH"/>
</dbReference>
<dbReference type="Pfam" id="PF17657">
    <property type="entry name" value="DNA_pol3_finger"/>
    <property type="match status" value="1"/>
</dbReference>
<name>W6M2C6_9GAMM</name>
<keyword evidence="6 11" id="KW-0548">Nucleotidyltransferase</keyword>